<accession>A0A0L0HLK4</accession>
<evidence type="ECO:0000313" key="6">
    <source>
        <dbReference type="EMBL" id="KND01997.1"/>
    </source>
</evidence>
<evidence type="ECO:0000256" key="1">
    <source>
        <dbReference type="ARBA" id="ARBA00022692"/>
    </source>
</evidence>
<evidence type="ECO:0000256" key="2">
    <source>
        <dbReference type="ARBA" id="ARBA00022989"/>
    </source>
</evidence>
<feature type="region of interest" description="Disordered" evidence="5">
    <location>
        <begin position="271"/>
        <end position="291"/>
    </location>
</feature>
<comment type="subcellular location">
    <subcellularLocation>
        <location evidence="4">Membrane</location>
        <topology evidence="4">Multi-pass membrane protein</topology>
    </subcellularLocation>
</comment>
<evidence type="ECO:0000256" key="3">
    <source>
        <dbReference type="ARBA" id="ARBA00023136"/>
    </source>
</evidence>
<evidence type="ECO:0000256" key="5">
    <source>
        <dbReference type="SAM" id="MobiDB-lite"/>
    </source>
</evidence>
<keyword evidence="4" id="KW-0187">Copper transport</keyword>
<dbReference type="GO" id="GO:0005375">
    <property type="term" value="F:copper ion transmembrane transporter activity"/>
    <property type="evidence" value="ECO:0007669"/>
    <property type="project" value="UniProtKB-UniRule"/>
</dbReference>
<sequence length="388" mass="41820">MMDPTRFECVNFNLPSDKANAMLAEACKEDPRLIGCTLQRYCRTAAAFLGTNTCSPFSLLATVCASDAPSLNGCRTYAALCRHGSLVRQCANEAPLQYLPSTSELERMVPDLCAEKWVDGCELCEASEASFKRVKRVCEPLAVYSQFCRQVPESPSCSSMLQLCNSTSVPSNLCPPPPTPPPPPPPPPNNTLPFPTWRPYLHFSGPEYIILPFFVARSTLQLALAVIAAFLIATTHELVNVLRIYCEQKWVAVIERSNGVAQITASPIAANNDPSDAETSPTSRVFGRRSTTTGPIDDLDERGPLLGVPATSARSGTLHKVKAVGLDLSIRAARMILRLLSGILFVMVVLLCVTFNVPIIAGVLAGWGSGALFLGNYAVAGVSHGTYE</sequence>
<keyword evidence="2 4" id="KW-1133">Transmembrane helix</keyword>
<dbReference type="EMBL" id="KQ257453">
    <property type="protein sequence ID" value="KND01997.1"/>
    <property type="molecule type" value="Genomic_DNA"/>
</dbReference>
<dbReference type="AlphaFoldDB" id="A0A0L0HLK4"/>
<feature type="transmembrane region" description="Helical" evidence="4">
    <location>
        <begin position="339"/>
        <end position="367"/>
    </location>
</feature>
<dbReference type="VEuPathDB" id="FungiDB:SPPG_02503"/>
<evidence type="ECO:0000313" key="7">
    <source>
        <dbReference type="Proteomes" id="UP000053201"/>
    </source>
</evidence>
<keyword evidence="7" id="KW-1185">Reference proteome</keyword>
<keyword evidence="4" id="KW-0406">Ion transport</keyword>
<dbReference type="GeneID" id="27686084"/>
<dbReference type="InParanoid" id="A0A0L0HLK4"/>
<keyword evidence="3 4" id="KW-0472">Membrane</keyword>
<dbReference type="Pfam" id="PF04145">
    <property type="entry name" value="Ctr"/>
    <property type="match status" value="1"/>
</dbReference>
<organism evidence="6 7">
    <name type="scientific">Spizellomyces punctatus (strain DAOM BR117)</name>
    <dbReference type="NCBI Taxonomy" id="645134"/>
    <lineage>
        <taxon>Eukaryota</taxon>
        <taxon>Fungi</taxon>
        <taxon>Fungi incertae sedis</taxon>
        <taxon>Chytridiomycota</taxon>
        <taxon>Chytridiomycota incertae sedis</taxon>
        <taxon>Chytridiomycetes</taxon>
        <taxon>Spizellomycetales</taxon>
        <taxon>Spizellomycetaceae</taxon>
        <taxon>Spizellomyces</taxon>
    </lineage>
</organism>
<dbReference type="Proteomes" id="UP000053201">
    <property type="component" value="Unassembled WGS sequence"/>
</dbReference>
<dbReference type="STRING" id="645134.A0A0L0HLK4"/>
<dbReference type="GO" id="GO:0016020">
    <property type="term" value="C:membrane"/>
    <property type="evidence" value="ECO:0007669"/>
    <property type="project" value="UniProtKB-SubCell"/>
</dbReference>
<reference evidence="6 7" key="1">
    <citation type="submission" date="2009-08" db="EMBL/GenBank/DDBJ databases">
        <title>The Genome Sequence of Spizellomyces punctatus strain DAOM BR117.</title>
        <authorList>
            <consortium name="The Broad Institute Genome Sequencing Platform"/>
            <person name="Russ C."/>
            <person name="Cuomo C."/>
            <person name="Shea T."/>
            <person name="Young S.K."/>
            <person name="Zeng Q."/>
            <person name="Koehrsen M."/>
            <person name="Haas B."/>
            <person name="Borodovsky M."/>
            <person name="Guigo R."/>
            <person name="Alvarado L."/>
            <person name="Berlin A."/>
            <person name="Bochicchio J."/>
            <person name="Borenstein D."/>
            <person name="Chapman S."/>
            <person name="Chen Z."/>
            <person name="Engels R."/>
            <person name="Freedman E."/>
            <person name="Gellesch M."/>
            <person name="Goldberg J."/>
            <person name="Griggs A."/>
            <person name="Gujja S."/>
            <person name="Heiman D."/>
            <person name="Hepburn T."/>
            <person name="Howarth C."/>
            <person name="Jen D."/>
            <person name="Larson L."/>
            <person name="Lewis B."/>
            <person name="Mehta T."/>
            <person name="Park D."/>
            <person name="Pearson M."/>
            <person name="Roberts A."/>
            <person name="Saif S."/>
            <person name="Shenoy N."/>
            <person name="Sisk P."/>
            <person name="Stolte C."/>
            <person name="Sykes S."/>
            <person name="Thomson T."/>
            <person name="Walk T."/>
            <person name="White J."/>
            <person name="Yandava C."/>
            <person name="Burger G."/>
            <person name="Gray M.W."/>
            <person name="Holland P.W.H."/>
            <person name="King N."/>
            <person name="Lang F.B.F."/>
            <person name="Roger A.J."/>
            <person name="Ruiz-Trillo I."/>
            <person name="Lander E."/>
            <person name="Nusbaum C."/>
        </authorList>
    </citation>
    <scope>NUCLEOTIDE SEQUENCE [LARGE SCALE GENOMIC DNA]</scope>
    <source>
        <strain evidence="6 7">DAOM BR117</strain>
    </source>
</reference>
<protein>
    <recommendedName>
        <fullName evidence="4">Copper transport protein</fullName>
    </recommendedName>
</protein>
<dbReference type="InterPro" id="IPR007274">
    <property type="entry name" value="Cop_transporter"/>
</dbReference>
<keyword evidence="4" id="KW-0186">Copper</keyword>
<keyword evidence="4" id="KW-0813">Transport</keyword>
<feature type="transmembrane region" description="Helical" evidence="4">
    <location>
        <begin position="208"/>
        <end position="233"/>
    </location>
</feature>
<dbReference type="OrthoDB" id="73901at2759"/>
<dbReference type="RefSeq" id="XP_016610036.1">
    <property type="nucleotide sequence ID" value="XM_016750790.1"/>
</dbReference>
<feature type="compositionally biased region" description="Polar residues" evidence="5">
    <location>
        <begin position="272"/>
        <end position="291"/>
    </location>
</feature>
<evidence type="ECO:0000256" key="4">
    <source>
        <dbReference type="RuleBase" id="RU367022"/>
    </source>
</evidence>
<proteinExistence type="inferred from homology"/>
<name>A0A0L0HLK4_SPIPD</name>
<keyword evidence="1 4" id="KW-0812">Transmembrane</keyword>
<comment type="similarity">
    <text evidence="4">Belongs to the copper transporter (Ctr) (TC 1.A.56) family. SLC31A subfamily.</text>
</comment>
<gene>
    <name evidence="6" type="ORF">SPPG_02503</name>
</gene>